<dbReference type="EMBL" id="KN818963">
    <property type="protein sequence ID" value="KIL54074.1"/>
    <property type="molecule type" value="Genomic_DNA"/>
</dbReference>
<dbReference type="HOGENOM" id="CLU_1175164_0_0_1"/>
<protein>
    <submittedName>
        <fullName evidence="2">Uncharacterized protein</fullName>
    </submittedName>
</protein>
<organism evidence="2 3">
    <name type="scientific">Amanita muscaria (strain Koide BX008)</name>
    <dbReference type="NCBI Taxonomy" id="946122"/>
    <lineage>
        <taxon>Eukaryota</taxon>
        <taxon>Fungi</taxon>
        <taxon>Dikarya</taxon>
        <taxon>Basidiomycota</taxon>
        <taxon>Agaricomycotina</taxon>
        <taxon>Agaricomycetes</taxon>
        <taxon>Agaricomycetidae</taxon>
        <taxon>Agaricales</taxon>
        <taxon>Pluteineae</taxon>
        <taxon>Amanitaceae</taxon>
        <taxon>Amanita</taxon>
    </lineage>
</organism>
<name>A0A0C2SJJ1_AMAMK</name>
<evidence type="ECO:0000256" key="1">
    <source>
        <dbReference type="SAM" id="MobiDB-lite"/>
    </source>
</evidence>
<reference evidence="2 3" key="1">
    <citation type="submission" date="2014-04" db="EMBL/GenBank/DDBJ databases">
        <title>Evolutionary Origins and Diversification of the Mycorrhizal Mutualists.</title>
        <authorList>
            <consortium name="DOE Joint Genome Institute"/>
            <consortium name="Mycorrhizal Genomics Consortium"/>
            <person name="Kohler A."/>
            <person name="Kuo A."/>
            <person name="Nagy L.G."/>
            <person name="Floudas D."/>
            <person name="Copeland A."/>
            <person name="Barry K.W."/>
            <person name="Cichocki N."/>
            <person name="Veneault-Fourrey C."/>
            <person name="LaButti K."/>
            <person name="Lindquist E.A."/>
            <person name="Lipzen A."/>
            <person name="Lundell T."/>
            <person name="Morin E."/>
            <person name="Murat C."/>
            <person name="Riley R."/>
            <person name="Ohm R."/>
            <person name="Sun H."/>
            <person name="Tunlid A."/>
            <person name="Henrissat B."/>
            <person name="Grigoriev I.V."/>
            <person name="Hibbett D.S."/>
            <person name="Martin F."/>
        </authorList>
    </citation>
    <scope>NUCLEOTIDE SEQUENCE [LARGE SCALE GENOMIC DNA]</scope>
    <source>
        <strain evidence="2 3">Koide BX008</strain>
    </source>
</reference>
<feature type="region of interest" description="Disordered" evidence="1">
    <location>
        <begin position="1"/>
        <end position="99"/>
    </location>
</feature>
<keyword evidence="3" id="KW-1185">Reference proteome</keyword>
<proteinExistence type="predicted"/>
<feature type="compositionally biased region" description="Polar residues" evidence="1">
    <location>
        <begin position="1"/>
        <end position="22"/>
    </location>
</feature>
<dbReference type="Proteomes" id="UP000054549">
    <property type="component" value="Unassembled WGS sequence"/>
</dbReference>
<dbReference type="InParanoid" id="A0A0C2SJJ1"/>
<dbReference type="AlphaFoldDB" id="A0A0C2SJJ1"/>
<evidence type="ECO:0000313" key="2">
    <source>
        <dbReference type="EMBL" id="KIL54074.1"/>
    </source>
</evidence>
<sequence>MRYNETSVTQAGPSAQEPLSNGNGLGMDLDPDEPARNHDPEPERSPTPVLRPSGRPNRRIRLPKRYVNEPPPLPPQVEPNREPAETAEPIDQNNSGDDDRCWRYTERDAFGMYRGYRCHFPSYNPDNRLSLDCQCDSPNFSVATDNSEKRPWWAVFGKSLNEVKETLFAPFLNASTFHLMHWFYSGSNLKSFIELDRLVLQPMYTQSNTRLNKGVQVGEPQSVKRFLVSKALLPPV</sequence>
<evidence type="ECO:0000313" key="3">
    <source>
        <dbReference type="Proteomes" id="UP000054549"/>
    </source>
</evidence>
<feature type="compositionally biased region" description="Basic and acidic residues" evidence="1">
    <location>
        <begin position="33"/>
        <end position="44"/>
    </location>
</feature>
<accession>A0A0C2SJJ1</accession>
<dbReference type="OrthoDB" id="3208495at2759"/>
<gene>
    <name evidence="2" type="ORF">M378DRAFT_19225</name>
</gene>
<dbReference type="STRING" id="946122.A0A0C2SJJ1"/>